<reference evidence="2" key="1">
    <citation type="journal article" date="2014" name="Int. J. Syst. Evol. Microbiol.">
        <title>Complete genome sequence of Corynebacterium casei LMG S-19264T (=DSM 44701T), isolated from a smear-ripened cheese.</title>
        <authorList>
            <consortium name="US DOE Joint Genome Institute (JGI-PGF)"/>
            <person name="Walter F."/>
            <person name="Albersmeier A."/>
            <person name="Kalinowski J."/>
            <person name="Ruckert C."/>
        </authorList>
    </citation>
    <scope>NUCLEOTIDE SEQUENCE</scope>
    <source>
        <strain evidence="2">CGMCC 4.5737</strain>
    </source>
</reference>
<accession>A0A8J3FX85</accession>
<organism evidence="2 3">
    <name type="scientific">Longimycelium tulufanense</name>
    <dbReference type="NCBI Taxonomy" id="907463"/>
    <lineage>
        <taxon>Bacteria</taxon>
        <taxon>Bacillati</taxon>
        <taxon>Actinomycetota</taxon>
        <taxon>Actinomycetes</taxon>
        <taxon>Pseudonocardiales</taxon>
        <taxon>Pseudonocardiaceae</taxon>
        <taxon>Longimycelium</taxon>
    </lineage>
</organism>
<dbReference type="RefSeq" id="WP_189060750.1">
    <property type="nucleotide sequence ID" value="NZ_BMMK01000028.1"/>
</dbReference>
<proteinExistence type="predicted"/>
<evidence type="ECO:0000313" key="3">
    <source>
        <dbReference type="Proteomes" id="UP000637578"/>
    </source>
</evidence>
<name>A0A8J3FX85_9PSEU</name>
<dbReference type="Proteomes" id="UP000637578">
    <property type="component" value="Unassembled WGS sequence"/>
</dbReference>
<gene>
    <name evidence="2" type="ORF">GCM10012275_48830</name>
</gene>
<feature type="region of interest" description="Disordered" evidence="1">
    <location>
        <begin position="43"/>
        <end position="100"/>
    </location>
</feature>
<dbReference type="EMBL" id="BMMK01000028">
    <property type="protein sequence ID" value="GGM72486.1"/>
    <property type="molecule type" value="Genomic_DNA"/>
</dbReference>
<reference evidence="2" key="2">
    <citation type="submission" date="2020-09" db="EMBL/GenBank/DDBJ databases">
        <authorList>
            <person name="Sun Q."/>
            <person name="Zhou Y."/>
        </authorList>
    </citation>
    <scope>NUCLEOTIDE SEQUENCE</scope>
    <source>
        <strain evidence="2">CGMCC 4.5737</strain>
    </source>
</reference>
<comment type="caution">
    <text evidence="2">The sequence shown here is derived from an EMBL/GenBank/DDBJ whole genome shotgun (WGS) entry which is preliminary data.</text>
</comment>
<dbReference type="AlphaFoldDB" id="A0A8J3FX85"/>
<evidence type="ECO:0000313" key="2">
    <source>
        <dbReference type="EMBL" id="GGM72486.1"/>
    </source>
</evidence>
<keyword evidence="3" id="KW-1185">Reference proteome</keyword>
<sequence length="133" mass="14057">MPRADTSRARAFLPVRAAVWVFLVLFSLLGGASAALAEPLSLHPSEQADQQVTVDQGCADPQARSEEPTAPPEHLVAQRRGHVRDEATPPAAAVTPPVPHVADQRARTVPAASGAGECRTVAHTPEMLQVFLS</sequence>
<protein>
    <submittedName>
        <fullName evidence="2">Uncharacterized protein</fullName>
    </submittedName>
</protein>
<evidence type="ECO:0000256" key="1">
    <source>
        <dbReference type="SAM" id="MobiDB-lite"/>
    </source>
</evidence>